<dbReference type="Pfam" id="PF14278">
    <property type="entry name" value="TetR_C_8"/>
    <property type="match status" value="1"/>
</dbReference>
<dbReference type="SUPFAM" id="SSF46689">
    <property type="entry name" value="Homeodomain-like"/>
    <property type="match status" value="1"/>
</dbReference>
<evidence type="ECO:0000313" key="3">
    <source>
        <dbReference type="EMBL" id="PKG25832.1"/>
    </source>
</evidence>
<dbReference type="PANTHER" id="PTHR43479">
    <property type="entry name" value="ACREF/ENVCD OPERON REPRESSOR-RELATED"/>
    <property type="match status" value="1"/>
</dbReference>
<keyword evidence="4" id="KW-1185">Reference proteome</keyword>
<feature type="domain" description="Transcriptional regulator TetR C-terminal Firmicutes type" evidence="2">
    <location>
        <begin position="86"/>
        <end position="180"/>
    </location>
</feature>
<dbReference type="Proteomes" id="UP000233343">
    <property type="component" value="Unassembled WGS sequence"/>
</dbReference>
<dbReference type="PANTHER" id="PTHR43479:SF7">
    <property type="entry name" value="TETR-FAMILY TRANSCRIPTIONAL REGULATOR"/>
    <property type="match status" value="1"/>
</dbReference>
<accession>A0A2N0Z8J7</accession>
<evidence type="ECO:0000313" key="4">
    <source>
        <dbReference type="Proteomes" id="UP000233343"/>
    </source>
</evidence>
<dbReference type="AlphaFoldDB" id="A0A2N0Z8J7"/>
<dbReference type="EMBL" id="PISD01000093">
    <property type="protein sequence ID" value="PKG25832.1"/>
    <property type="molecule type" value="Genomic_DNA"/>
</dbReference>
<dbReference type="InterPro" id="IPR009057">
    <property type="entry name" value="Homeodomain-like_sf"/>
</dbReference>
<evidence type="ECO:0000259" key="2">
    <source>
        <dbReference type="Pfam" id="PF14278"/>
    </source>
</evidence>
<keyword evidence="1" id="KW-0678">Repressor</keyword>
<proteinExistence type="predicted"/>
<protein>
    <submittedName>
        <fullName evidence="3">TetR/AcrR family transcriptional regulator</fullName>
    </submittedName>
</protein>
<reference evidence="3 4" key="1">
    <citation type="journal article" date="2010" name="Int. J. Syst. Evol. Microbiol.">
        <title>Bacillus horneckiae sp. nov., isolated from a spacecraft-assembly clean room.</title>
        <authorList>
            <person name="Vaishampayan P."/>
            <person name="Probst A."/>
            <person name="Krishnamurthi S."/>
            <person name="Ghosh S."/>
            <person name="Osman S."/>
            <person name="McDowall A."/>
            <person name="Ruckmani A."/>
            <person name="Mayilraj S."/>
            <person name="Venkateswaran K."/>
        </authorList>
    </citation>
    <scope>NUCLEOTIDE SEQUENCE [LARGE SCALE GENOMIC DNA]</scope>
    <source>
        <strain evidence="4">1PO1SC</strain>
    </source>
</reference>
<comment type="caution">
    <text evidence="3">The sequence shown here is derived from an EMBL/GenBank/DDBJ whole genome shotgun (WGS) entry which is preliminary data.</text>
</comment>
<sequence>MNKKDPRVQQTFEMLQGGFTSLIQAMPLEQITIKKLTEASLINRTTFYLHFSDLQDFILQYCETIFTKWTEISNHAVPTPLHRSLDETYPGLVNLLEHIKQEKIMYSCLLVEHRLPQFTIQLNEWMKKYTNQGFGVIQPAPHFDDYEREVREVHILSGTIGAIIWWVKHSFPITSQRLARN</sequence>
<evidence type="ECO:0000256" key="1">
    <source>
        <dbReference type="ARBA" id="ARBA00022491"/>
    </source>
</evidence>
<name>A0A2N0Z8J7_9BACI</name>
<organism evidence="3 4">
    <name type="scientific">Cytobacillus horneckiae</name>
    <dbReference type="NCBI Taxonomy" id="549687"/>
    <lineage>
        <taxon>Bacteria</taxon>
        <taxon>Bacillati</taxon>
        <taxon>Bacillota</taxon>
        <taxon>Bacilli</taxon>
        <taxon>Bacillales</taxon>
        <taxon>Bacillaceae</taxon>
        <taxon>Cytobacillus</taxon>
    </lineage>
</organism>
<dbReference type="Gene3D" id="1.10.357.10">
    <property type="entry name" value="Tetracycline Repressor, domain 2"/>
    <property type="match status" value="1"/>
</dbReference>
<dbReference type="InterPro" id="IPR050624">
    <property type="entry name" value="HTH-type_Tx_Regulator"/>
</dbReference>
<dbReference type="InterPro" id="IPR039532">
    <property type="entry name" value="TetR_C_Firmicutes"/>
</dbReference>
<gene>
    <name evidence="3" type="ORF">CWS20_27250</name>
</gene>
<dbReference type="RefSeq" id="WP_066199191.1">
    <property type="nucleotide sequence ID" value="NZ_JARMMB010000036.1"/>
</dbReference>